<accession>A0ABU0K6R7</accession>
<dbReference type="EC" id="2.6.1.85" evidence="3"/>
<sequence length="476" mass="54089">MLDQLEKTARNPIFETLEMGSQEWFQRYKQFSKDQSEHILLDSTRGGRYSMFGMKAIAHLYGRGSFLTVTESGEEPKTQEGNLLDLMQLWMQQNVSSTDHRLPDFQGGAMGFFSYDIVRQIENLPNLSDDDLDLPELSFVVYEDVGVYDHEEQRLWFISQVEKGQEHEGRARLTTYKQEWTKRIDISSSKPFVHTGKTKQFFSMSEETFANAVQKVQEYISNGDVFQVNLSLRESRTLHSDPLSVYETLREINPSPYMSLIHTDSFDIVSASPELLVKKKGRELSTRPIAGTRSRGKDDSEDVRLARTLIENEKERAEHVMLVDLERNDLGRVCTYGTVEVDEFMVIEKYSHVQHIVSNVRGIASPSSTAFDAIKATFPGGTITGAPKIRTMEIIEELEPVRRGVYTGSIGWIGFNDDMELNIAIRTMVIKDQIAHVQAGAGIVIDSNPEAEYKESLKKARALWKAKEISEETSGD</sequence>
<dbReference type="EMBL" id="JAUSWM010000014">
    <property type="protein sequence ID" value="MDQ0485071.1"/>
    <property type="molecule type" value="Genomic_DNA"/>
</dbReference>
<dbReference type="InterPro" id="IPR019999">
    <property type="entry name" value="Anth_synth_I-like"/>
</dbReference>
<dbReference type="InterPro" id="IPR006805">
    <property type="entry name" value="Anth_synth_I_N"/>
</dbReference>
<dbReference type="Proteomes" id="UP001226720">
    <property type="component" value="Unassembled WGS sequence"/>
</dbReference>
<dbReference type="SUPFAM" id="SSF56322">
    <property type="entry name" value="ADC synthase"/>
    <property type="match status" value="1"/>
</dbReference>
<comment type="caution">
    <text evidence="3">The sequence shown here is derived from an EMBL/GenBank/DDBJ whole genome shotgun (WGS) entry which is preliminary data.</text>
</comment>
<evidence type="ECO:0000259" key="1">
    <source>
        <dbReference type="Pfam" id="PF00425"/>
    </source>
</evidence>
<dbReference type="Pfam" id="PF04715">
    <property type="entry name" value="Anth_synt_I_N"/>
    <property type="match status" value="1"/>
</dbReference>
<proteinExistence type="predicted"/>
<keyword evidence="3" id="KW-0032">Aminotransferase</keyword>
<evidence type="ECO:0000313" key="3">
    <source>
        <dbReference type="EMBL" id="MDQ0485071.1"/>
    </source>
</evidence>
<dbReference type="Pfam" id="PF00425">
    <property type="entry name" value="Chorismate_bind"/>
    <property type="match status" value="1"/>
</dbReference>
<gene>
    <name evidence="3" type="ORF">QO000_004098</name>
</gene>
<name>A0ABU0K6R7_9BACL</name>
<dbReference type="PANTHER" id="PTHR11236">
    <property type="entry name" value="AMINOBENZOATE/ANTHRANILATE SYNTHASE"/>
    <property type="match status" value="1"/>
</dbReference>
<evidence type="ECO:0000313" key="4">
    <source>
        <dbReference type="Proteomes" id="UP001226720"/>
    </source>
</evidence>
<dbReference type="GO" id="GO:0046820">
    <property type="term" value="F:4-amino-4-deoxychorismate synthase activity"/>
    <property type="evidence" value="ECO:0007669"/>
    <property type="project" value="UniProtKB-EC"/>
</dbReference>
<organism evidence="3 4">
    <name type="scientific">Guptibacillus hwajinpoensis</name>
    <dbReference type="NCBI Taxonomy" id="208199"/>
    <lineage>
        <taxon>Bacteria</taxon>
        <taxon>Bacillati</taxon>
        <taxon>Bacillota</taxon>
        <taxon>Bacilli</taxon>
        <taxon>Bacillales</taxon>
        <taxon>Guptibacillaceae</taxon>
        <taxon>Guptibacillus</taxon>
    </lineage>
</organism>
<evidence type="ECO:0000259" key="2">
    <source>
        <dbReference type="Pfam" id="PF04715"/>
    </source>
</evidence>
<dbReference type="Gene3D" id="3.60.120.10">
    <property type="entry name" value="Anthranilate synthase"/>
    <property type="match status" value="1"/>
</dbReference>
<dbReference type="PRINTS" id="PR00095">
    <property type="entry name" value="ANTSNTHASEI"/>
</dbReference>
<dbReference type="InterPro" id="IPR005801">
    <property type="entry name" value="ADC_synthase"/>
</dbReference>
<keyword evidence="3" id="KW-0808">Transferase</keyword>
<feature type="domain" description="Anthranilate synthase component I N-terminal" evidence="2">
    <location>
        <begin position="28"/>
        <end position="156"/>
    </location>
</feature>
<dbReference type="PANTHER" id="PTHR11236:SF41">
    <property type="entry name" value="AMINODEOXYCHORISMATE SYNTHASE COMPONENT 1"/>
    <property type="match status" value="1"/>
</dbReference>
<dbReference type="InterPro" id="IPR015890">
    <property type="entry name" value="Chorismate_C"/>
</dbReference>
<protein>
    <submittedName>
        <fullName evidence="3">Para-aminobenzoate synthetase component 1</fullName>
        <ecNumber evidence="3">2.6.1.85</ecNumber>
    </submittedName>
</protein>
<feature type="domain" description="Chorismate-utilising enzyme C-terminal" evidence="1">
    <location>
        <begin position="206"/>
        <end position="459"/>
    </location>
</feature>
<reference evidence="3" key="1">
    <citation type="submission" date="2023-07" db="EMBL/GenBank/DDBJ databases">
        <title>Genomic Encyclopedia of Type Strains, Phase IV (KMG-IV): sequencing the most valuable type-strain genomes for metagenomic binning, comparative biology and taxonomic classification.</title>
        <authorList>
            <person name="Goeker M."/>
        </authorList>
    </citation>
    <scope>NUCLEOTIDE SEQUENCE [LARGE SCALE GENOMIC DNA]</scope>
    <source>
        <strain evidence="3">JSM 076093</strain>
    </source>
</reference>
<keyword evidence="4" id="KW-1185">Reference proteome</keyword>